<dbReference type="AlphaFoldDB" id="A0A0G4HLU2"/>
<evidence type="ECO:0000256" key="10">
    <source>
        <dbReference type="ARBA" id="ARBA00023140"/>
    </source>
</evidence>
<comment type="similarity">
    <text evidence="3">Belongs to the acyl-CoA oxidase family.</text>
</comment>
<evidence type="ECO:0000256" key="6">
    <source>
        <dbReference type="ARBA" id="ARBA00022827"/>
    </source>
</evidence>
<evidence type="ECO:0000256" key="9">
    <source>
        <dbReference type="ARBA" id="ARBA00023098"/>
    </source>
</evidence>
<dbReference type="InterPro" id="IPR012258">
    <property type="entry name" value="Acyl-CoA_oxidase"/>
</dbReference>
<evidence type="ECO:0000259" key="12">
    <source>
        <dbReference type="Pfam" id="PF22924"/>
    </source>
</evidence>
<dbReference type="Pfam" id="PF22924">
    <property type="entry name" value="ACOX_C_alpha1"/>
    <property type="match status" value="1"/>
</dbReference>
<organism evidence="13">
    <name type="scientific">Chromera velia CCMP2878</name>
    <dbReference type="NCBI Taxonomy" id="1169474"/>
    <lineage>
        <taxon>Eukaryota</taxon>
        <taxon>Sar</taxon>
        <taxon>Alveolata</taxon>
        <taxon>Colpodellida</taxon>
        <taxon>Chromeraceae</taxon>
        <taxon>Chromera</taxon>
    </lineage>
</organism>
<dbReference type="PhylomeDB" id="A0A0G4HLU2"/>
<reference evidence="13" key="1">
    <citation type="submission" date="2014-11" db="EMBL/GenBank/DDBJ databases">
        <authorList>
            <person name="Otto D Thomas"/>
            <person name="Naeem Raeece"/>
        </authorList>
    </citation>
    <scope>NUCLEOTIDE SEQUENCE</scope>
</reference>
<feature type="domain" description="Acyl-CoA oxidase/dehydrogenase middle" evidence="11">
    <location>
        <begin position="128"/>
        <end position="237"/>
    </location>
</feature>
<evidence type="ECO:0000256" key="1">
    <source>
        <dbReference type="ARBA" id="ARBA00001974"/>
    </source>
</evidence>
<dbReference type="InterPro" id="IPR006091">
    <property type="entry name" value="Acyl-CoA_Oxase/DH_mid-dom"/>
</dbReference>
<dbReference type="InterPro" id="IPR055060">
    <property type="entry name" value="ACOX_C_alpha1"/>
</dbReference>
<keyword evidence="7" id="KW-0276">Fatty acid metabolism</keyword>
<evidence type="ECO:0000256" key="7">
    <source>
        <dbReference type="ARBA" id="ARBA00022832"/>
    </source>
</evidence>
<dbReference type="GO" id="GO:0033540">
    <property type="term" value="P:fatty acid beta-oxidation using acyl-CoA oxidase"/>
    <property type="evidence" value="ECO:0007669"/>
    <property type="project" value="TreeGrafter"/>
</dbReference>
<evidence type="ECO:0000256" key="8">
    <source>
        <dbReference type="ARBA" id="ARBA00023002"/>
    </source>
</evidence>
<keyword evidence="6" id="KW-0274">FAD</keyword>
<dbReference type="SUPFAM" id="SSF47203">
    <property type="entry name" value="Acyl-CoA dehydrogenase C-terminal domain-like"/>
    <property type="match status" value="2"/>
</dbReference>
<dbReference type="GO" id="GO:0005777">
    <property type="term" value="C:peroxisome"/>
    <property type="evidence" value="ECO:0007669"/>
    <property type="project" value="UniProtKB-SubCell"/>
</dbReference>
<feature type="domain" description="Acyl-CoA oxidase C-alpha1" evidence="12">
    <location>
        <begin position="275"/>
        <end position="436"/>
    </location>
</feature>
<dbReference type="PANTHER" id="PTHR10909:SF382">
    <property type="entry name" value="ACYL-COENZYME A OXIDASE"/>
    <property type="match status" value="1"/>
</dbReference>
<keyword evidence="10" id="KW-0576">Peroxisome</keyword>
<dbReference type="SUPFAM" id="SSF56645">
    <property type="entry name" value="Acyl-CoA dehydrogenase NM domain-like"/>
    <property type="match status" value="1"/>
</dbReference>
<dbReference type="GO" id="GO:0055088">
    <property type="term" value="P:lipid homeostasis"/>
    <property type="evidence" value="ECO:0007669"/>
    <property type="project" value="TreeGrafter"/>
</dbReference>
<dbReference type="GO" id="GO:0071949">
    <property type="term" value="F:FAD binding"/>
    <property type="evidence" value="ECO:0007669"/>
    <property type="project" value="InterPro"/>
</dbReference>
<name>A0A0G4HLU2_9ALVE</name>
<dbReference type="InterPro" id="IPR046373">
    <property type="entry name" value="Acyl-CoA_Oxase/DH_mid-dom_sf"/>
</dbReference>
<dbReference type="Pfam" id="PF02770">
    <property type="entry name" value="Acyl-CoA_dh_M"/>
    <property type="match status" value="1"/>
</dbReference>
<accession>A0A0G4HLU2</accession>
<protein>
    <recommendedName>
        <fullName evidence="4">acyl-CoA oxidase</fullName>
        <ecNumber evidence="4">1.3.3.6</ecNumber>
    </recommendedName>
</protein>
<dbReference type="FunFam" id="1.20.140.10:FF:000010">
    <property type="entry name" value="Acyl-coenzyme A oxidase"/>
    <property type="match status" value="1"/>
</dbReference>
<dbReference type="InterPro" id="IPR009100">
    <property type="entry name" value="AcylCoA_DH/oxidase_NM_dom_sf"/>
</dbReference>
<dbReference type="PANTHER" id="PTHR10909">
    <property type="entry name" value="ELECTRON TRANSPORT OXIDOREDUCTASE"/>
    <property type="match status" value="1"/>
</dbReference>
<evidence type="ECO:0000256" key="2">
    <source>
        <dbReference type="ARBA" id="ARBA00004275"/>
    </source>
</evidence>
<dbReference type="FunFam" id="2.40.110.10:FF:000005">
    <property type="entry name" value="Acyl-coenzyme A oxidase"/>
    <property type="match status" value="1"/>
</dbReference>
<evidence type="ECO:0000259" key="11">
    <source>
        <dbReference type="Pfam" id="PF02770"/>
    </source>
</evidence>
<keyword evidence="8" id="KW-0560">Oxidoreductase</keyword>
<evidence type="ECO:0000313" key="13">
    <source>
        <dbReference type="EMBL" id="CEM45076.1"/>
    </source>
</evidence>
<dbReference type="GO" id="GO:0005504">
    <property type="term" value="F:fatty acid binding"/>
    <property type="evidence" value="ECO:0007669"/>
    <property type="project" value="TreeGrafter"/>
</dbReference>
<keyword evidence="9" id="KW-0443">Lipid metabolism</keyword>
<evidence type="ECO:0000256" key="3">
    <source>
        <dbReference type="ARBA" id="ARBA00006288"/>
    </source>
</evidence>
<comment type="cofactor">
    <cofactor evidence="1">
        <name>FAD</name>
        <dbReference type="ChEBI" id="CHEBI:57692"/>
    </cofactor>
</comment>
<evidence type="ECO:0000256" key="5">
    <source>
        <dbReference type="ARBA" id="ARBA00022630"/>
    </source>
</evidence>
<comment type="subcellular location">
    <subcellularLocation>
        <location evidence="2">Peroxisome</location>
    </subcellularLocation>
</comment>
<dbReference type="Gene3D" id="1.20.140.10">
    <property type="entry name" value="Butyryl-CoA Dehydrogenase, subunit A, domain 3"/>
    <property type="match status" value="1"/>
</dbReference>
<sequence length="643" mass="70486">MSAPIDVNAWRRILDHDNLETRRKVLALANKHKDLFMPRYNVSLDTQRQLAYDRLRLVCQNDIVSIRDFDRNPQNVFTTHEALGMIDGSLTTKLTVQFNLFGGTVWRLGTEKHHRIVDRADKFEQVGCFGLTELGFGNNAVEMETTATYDKARGEWEVHSPSLLSQKYWITNGALHAHWCVVFAQTIVDGKNEGVHPFLVRIRGDDMRVCKGVTIEDMGLKIGMNGVDNAKLAFDHVRCPRDALLDRVSSVSADGKFTSTVKGRRQRFIVQADQLLSGRMCIAAMMMGAAKTTLTVAVRYSLSRLCVGPSGRSDTPIGAYQLQQQALAPLLAGTVVLNLALSEAKEKYENVTKRTLAGEKGPSFENAKMELVLLCCGLKPLLSWHLERVATVCRERCGGQGYLACNMFGEAICGAHAGMTAEGDNRVLWQKVAKELTTAAVQTGWEDRPGLAEGGGASGFAGAGWISKTMSERLDEKLQALQTAMASAYAAGSSGGGGGREVATKIFDVWMQKEARLVQEVAEAFTERRAFEAAADMIVKGPLRGDRVAMACLELWGLRALEKDVAWLCAHKKMNPDECGRLGGEIDCRVAAVGKPEVMRAVCEAFGVPEAALSAPIAQDWAEFNDPKKPTLGEVTAWKTSRL</sequence>
<dbReference type="EC" id="1.3.3.6" evidence="4"/>
<dbReference type="GO" id="GO:0003997">
    <property type="term" value="F:acyl-CoA oxidase activity"/>
    <property type="evidence" value="ECO:0007669"/>
    <property type="project" value="UniProtKB-EC"/>
</dbReference>
<dbReference type="Gene3D" id="2.40.110.10">
    <property type="entry name" value="Butyryl-CoA Dehydrogenase, subunit A, domain 2"/>
    <property type="match status" value="1"/>
</dbReference>
<gene>
    <name evidence="13" type="ORF">Cvel_28873</name>
</gene>
<evidence type="ECO:0000256" key="4">
    <source>
        <dbReference type="ARBA" id="ARBA00012870"/>
    </source>
</evidence>
<dbReference type="EMBL" id="CDMZ01003094">
    <property type="protein sequence ID" value="CEM45076.1"/>
    <property type="molecule type" value="Genomic_DNA"/>
</dbReference>
<proteinExistence type="inferred from homology"/>
<dbReference type="InterPro" id="IPR036250">
    <property type="entry name" value="AcylCo_DH-like_C"/>
</dbReference>
<keyword evidence="5" id="KW-0285">Flavoprotein</keyword>
<dbReference type="VEuPathDB" id="CryptoDB:Cvel_28873"/>